<dbReference type="Pfam" id="PF02931">
    <property type="entry name" value="Neur_chan_LBD"/>
    <property type="match status" value="1"/>
</dbReference>
<comment type="similarity">
    <text evidence="20">Belongs to the ligand-gated ion channel (TC 1.A.9) family.</text>
</comment>
<dbReference type="Gene3D" id="2.70.170.10">
    <property type="entry name" value="Neurotransmitter-gated ion-channel ligand-binding domain"/>
    <property type="match status" value="1"/>
</dbReference>
<evidence type="ECO:0000256" key="14">
    <source>
        <dbReference type="ARBA" id="ARBA00023303"/>
    </source>
</evidence>
<keyword evidence="9" id="KW-1015">Disulfide bond</keyword>
<evidence type="ECO:0000313" key="24">
    <source>
        <dbReference type="EMBL" id="KAL2101794.1"/>
    </source>
</evidence>
<evidence type="ECO:0000256" key="16">
    <source>
        <dbReference type="ARBA" id="ARBA00034430"/>
    </source>
</evidence>
<feature type="compositionally biased region" description="Basic and acidic residues" evidence="21">
    <location>
        <begin position="304"/>
        <end position="321"/>
    </location>
</feature>
<evidence type="ECO:0000256" key="5">
    <source>
        <dbReference type="ARBA" id="ARBA00022989"/>
    </source>
</evidence>
<evidence type="ECO:0000256" key="19">
    <source>
        <dbReference type="ARBA" id="ARBA00037540"/>
    </source>
</evidence>
<feature type="region of interest" description="Disordered" evidence="21">
    <location>
        <begin position="293"/>
        <end position="321"/>
    </location>
</feature>
<evidence type="ECO:0000256" key="8">
    <source>
        <dbReference type="ARBA" id="ARBA00023136"/>
    </source>
</evidence>
<sequence>MTRPTRDWTTPTVVYLDVFVYAILSVQEKSQTFIPYIWVMTSWANELLSWDPADFCGIHQVAVPGELLWKPDLFLYETMEKGEGTGSPFVLLKHDGTVVTDGNQKVMSMCAMDVHKFPFDTQKCTLSFSSVIHPDNEIQLVPASNSSRATQNALEIMLSQGEWEFINVTVHTDKLIFQELGSWDKVVYTITIRRVPLLHVLTFILPILFLLVLDLASFFMPDTRGDKLAFKVTVLLAMSVLLLILTDTLPCKPSQTPLIAVYVIVTFAFMLLSVLETILVMYLTERDVMESAGTPQGHGAGGGTRDHHSEGLHLTSDEGNGKSVERGCICKANGVHQQEALPLTGCPDPYEGSEGNPTTHLLRLILQELQRGVQRPTQEHGTSCHHNTMARSINTTFFLLYLLSISLFLILLFLNWVYW</sequence>
<evidence type="ECO:0000256" key="13">
    <source>
        <dbReference type="ARBA" id="ARBA00023286"/>
    </source>
</evidence>
<dbReference type="PANTHER" id="PTHR18945">
    <property type="entry name" value="NEUROTRANSMITTER GATED ION CHANNEL"/>
    <property type="match status" value="1"/>
</dbReference>
<keyword evidence="7 20" id="KW-0406">Ion transport</keyword>
<organism evidence="24 25">
    <name type="scientific">Coilia grayii</name>
    <name type="common">Gray's grenadier anchovy</name>
    <dbReference type="NCBI Taxonomy" id="363190"/>
    <lineage>
        <taxon>Eukaryota</taxon>
        <taxon>Metazoa</taxon>
        <taxon>Chordata</taxon>
        <taxon>Craniata</taxon>
        <taxon>Vertebrata</taxon>
        <taxon>Euteleostomi</taxon>
        <taxon>Actinopterygii</taxon>
        <taxon>Neopterygii</taxon>
        <taxon>Teleostei</taxon>
        <taxon>Clupei</taxon>
        <taxon>Clupeiformes</taxon>
        <taxon>Clupeoidei</taxon>
        <taxon>Engraulidae</taxon>
        <taxon>Coilinae</taxon>
        <taxon>Coilia</taxon>
    </lineage>
</organism>
<name>A0ABD1KRL4_9TELE</name>
<feature type="transmembrane region" description="Helical" evidence="20">
    <location>
        <begin position="398"/>
        <end position="418"/>
    </location>
</feature>
<feature type="transmembrane region" description="Helical" evidence="20">
    <location>
        <begin position="258"/>
        <end position="283"/>
    </location>
</feature>
<feature type="transmembrane region" description="Helical" evidence="20">
    <location>
        <begin position="228"/>
        <end position="246"/>
    </location>
</feature>
<dbReference type="SUPFAM" id="SSF63712">
    <property type="entry name" value="Nicotinic receptor ligand binding domain-like"/>
    <property type="match status" value="1"/>
</dbReference>
<evidence type="ECO:0000256" key="20">
    <source>
        <dbReference type="RuleBase" id="RU000687"/>
    </source>
</evidence>
<evidence type="ECO:0000259" key="23">
    <source>
        <dbReference type="Pfam" id="PF02932"/>
    </source>
</evidence>
<evidence type="ECO:0000256" key="3">
    <source>
        <dbReference type="ARBA" id="ARBA00022692"/>
    </source>
</evidence>
<dbReference type="GO" id="GO:0034220">
    <property type="term" value="P:monoatomic ion transmembrane transport"/>
    <property type="evidence" value="ECO:0007669"/>
    <property type="project" value="UniProtKB-KW"/>
</dbReference>
<evidence type="ECO:0000256" key="18">
    <source>
        <dbReference type="ARBA" id="ARBA00036634"/>
    </source>
</evidence>
<dbReference type="SUPFAM" id="SSF90112">
    <property type="entry name" value="Neurotransmitter-gated ion-channel transmembrane pore"/>
    <property type="match status" value="1"/>
</dbReference>
<evidence type="ECO:0000256" key="11">
    <source>
        <dbReference type="ARBA" id="ARBA00023180"/>
    </source>
</evidence>
<keyword evidence="5 20" id="KW-1133">Transmembrane helix</keyword>
<dbReference type="InterPro" id="IPR038050">
    <property type="entry name" value="Neuro_actylchol_rec"/>
</dbReference>
<evidence type="ECO:0008006" key="26">
    <source>
        <dbReference type="Google" id="ProtNLM"/>
    </source>
</evidence>
<dbReference type="InterPro" id="IPR036719">
    <property type="entry name" value="Neuro-gated_channel_TM_sf"/>
</dbReference>
<dbReference type="InterPro" id="IPR049944">
    <property type="entry name" value="LGIC_TM_5-HT3"/>
</dbReference>
<dbReference type="InterPro" id="IPR006029">
    <property type="entry name" value="Neurotrans-gated_channel_TM"/>
</dbReference>
<reference evidence="24 25" key="1">
    <citation type="submission" date="2024-09" db="EMBL/GenBank/DDBJ databases">
        <title>A chromosome-level genome assembly of Gray's grenadier anchovy, Coilia grayii.</title>
        <authorList>
            <person name="Fu Z."/>
        </authorList>
    </citation>
    <scope>NUCLEOTIDE SEQUENCE [LARGE SCALE GENOMIC DNA]</scope>
    <source>
        <strain evidence="24">G4</strain>
        <tissue evidence="24">Muscle</tissue>
    </source>
</reference>
<feature type="domain" description="Neurotransmitter-gated ion-channel ligand-binding" evidence="22">
    <location>
        <begin position="2"/>
        <end position="195"/>
    </location>
</feature>
<feature type="transmembrane region" description="Helical" evidence="20">
    <location>
        <begin position="197"/>
        <end position="216"/>
    </location>
</feature>
<dbReference type="InterPro" id="IPR036734">
    <property type="entry name" value="Neur_chan_lig-bd_sf"/>
</dbReference>
<dbReference type="FunFam" id="2.70.170.10:FF:000017">
    <property type="entry name" value="5-hydroxytryptamine receptor 3A"/>
    <property type="match status" value="1"/>
</dbReference>
<evidence type="ECO:0000256" key="12">
    <source>
        <dbReference type="ARBA" id="ARBA00023257"/>
    </source>
</evidence>
<evidence type="ECO:0000256" key="4">
    <source>
        <dbReference type="ARBA" id="ARBA00022729"/>
    </source>
</evidence>
<evidence type="ECO:0000256" key="15">
    <source>
        <dbReference type="ARBA" id="ARBA00034104"/>
    </source>
</evidence>
<dbReference type="Proteomes" id="UP001591681">
    <property type="component" value="Unassembled WGS sequence"/>
</dbReference>
<dbReference type="InterPro" id="IPR018000">
    <property type="entry name" value="Neurotransmitter_ion_chnl_CS"/>
</dbReference>
<keyword evidence="3 20" id="KW-0812">Transmembrane</keyword>
<evidence type="ECO:0000256" key="2">
    <source>
        <dbReference type="ARBA" id="ARBA00022475"/>
    </source>
</evidence>
<dbReference type="InterPro" id="IPR006201">
    <property type="entry name" value="Neur_channel"/>
</dbReference>
<evidence type="ECO:0000256" key="1">
    <source>
        <dbReference type="ARBA" id="ARBA00022448"/>
    </source>
</evidence>
<evidence type="ECO:0000256" key="7">
    <source>
        <dbReference type="ARBA" id="ARBA00023065"/>
    </source>
</evidence>
<keyword evidence="10" id="KW-0675">Receptor</keyword>
<keyword evidence="1 20" id="KW-0813">Transport</keyword>
<accession>A0ABD1KRL4</accession>
<keyword evidence="25" id="KW-1185">Reference proteome</keyword>
<proteinExistence type="inferred from homology"/>
<keyword evidence="6" id="KW-0770">Synapse</keyword>
<dbReference type="PROSITE" id="PS00236">
    <property type="entry name" value="NEUROTR_ION_CHANNEL"/>
    <property type="match status" value="1"/>
</dbReference>
<keyword evidence="11" id="KW-0325">Glycoprotein</keyword>
<comment type="catalytic activity">
    <reaction evidence="16">
        <text>K(+)(in) = K(+)(out)</text>
        <dbReference type="Rhea" id="RHEA:29463"/>
        <dbReference type="ChEBI" id="CHEBI:29103"/>
    </reaction>
</comment>
<evidence type="ECO:0000256" key="6">
    <source>
        <dbReference type="ARBA" id="ARBA00023018"/>
    </source>
</evidence>
<dbReference type="Pfam" id="PF02932">
    <property type="entry name" value="Neur_chan_memb"/>
    <property type="match status" value="1"/>
</dbReference>
<keyword evidence="2" id="KW-1003">Cell membrane</keyword>
<comment type="function">
    <text evidence="19">Forms serotonin (5-hydroxytryptamine/5-HT3)-activated cation-selective channel complexes, which when activated cause fast, depolarizing responses in neurons.</text>
</comment>
<dbReference type="InterPro" id="IPR006202">
    <property type="entry name" value="Neur_chan_lig-bd"/>
</dbReference>
<evidence type="ECO:0000259" key="22">
    <source>
        <dbReference type="Pfam" id="PF02931"/>
    </source>
</evidence>
<dbReference type="PRINTS" id="PR00252">
    <property type="entry name" value="NRIONCHANNEL"/>
</dbReference>
<evidence type="ECO:0000256" key="17">
    <source>
        <dbReference type="ARBA" id="ARBA00036239"/>
    </source>
</evidence>
<dbReference type="Gene3D" id="1.20.58.390">
    <property type="entry name" value="Neurotransmitter-gated ion-channel transmembrane domain"/>
    <property type="match status" value="1"/>
</dbReference>
<feature type="domain" description="Neurotransmitter-gated ion-channel transmembrane" evidence="23">
    <location>
        <begin position="204"/>
        <end position="288"/>
    </location>
</feature>
<dbReference type="AlphaFoldDB" id="A0ABD1KRL4"/>
<evidence type="ECO:0000256" key="21">
    <source>
        <dbReference type="SAM" id="MobiDB-lite"/>
    </source>
</evidence>
<dbReference type="CDD" id="cd19063">
    <property type="entry name" value="LGIC_TM_5-HT3"/>
    <property type="match status" value="1"/>
</dbReference>
<dbReference type="GO" id="GO:0045211">
    <property type="term" value="C:postsynaptic membrane"/>
    <property type="evidence" value="ECO:0007669"/>
    <property type="project" value="UniProtKB-SubCell"/>
</dbReference>
<protein>
    <recommendedName>
        <fullName evidence="26">5-hydroxytryptamine receptor 3A-like</fullName>
    </recommendedName>
</protein>
<evidence type="ECO:0000256" key="9">
    <source>
        <dbReference type="ARBA" id="ARBA00023157"/>
    </source>
</evidence>
<dbReference type="EMBL" id="JBHFQA010000003">
    <property type="protein sequence ID" value="KAL2101794.1"/>
    <property type="molecule type" value="Genomic_DNA"/>
</dbReference>
<evidence type="ECO:0000256" key="10">
    <source>
        <dbReference type="ARBA" id="ARBA00023170"/>
    </source>
</evidence>
<keyword evidence="4" id="KW-0732">Signal</keyword>
<keyword evidence="12" id="KW-0628">Postsynaptic cell membrane</keyword>
<keyword evidence="13" id="KW-1071">Ligand-gated ion channel</keyword>
<evidence type="ECO:0000313" key="25">
    <source>
        <dbReference type="Proteomes" id="UP001591681"/>
    </source>
</evidence>
<comment type="catalytic activity">
    <reaction evidence="17">
        <text>Na(+)(in) = Na(+)(out)</text>
        <dbReference type="Rhea" id="RHEA:34963"/>
        <dbReference type="ChEBI" id="CHEBI:29101"/>
    </reaction>
</comment>
<keyword evidence="8 20" id="KW-0472">Membrane</keyword>
<comment type="caution">
    <text evidence="24">The sequence shown here is derived from an EMBL/GenBank/DDBJ whole genome shotgun (WGS) entry which is preliminary data.</text>
</comment>
<comment type="subcellular location">
    <subcellularLocation>
        <location evidence="15">Postsynaptic cell membrane</location>
        <topology evidence="15">Multi-pass membrane protein</topology>
    </subcellularLocation>
</comment>
<comment type="catalytic activity">
    <reaction evidence="18">
        <text>Ca(2+)(in) = Ca(2+)(out)</text>
        <dbReference type="Rhea" id="RHEA:29671"/>
        <dbReference type="ChEBI" id="CHEBI:29108"/>
    </reaction>
</comment>
<gene>
    <name evidence="24" type="ORF">ACEWY4_003555</name>
</gene>
<keyword evidence="14 20" id="KW-0407">Ion channel</keyword>